<reference evidence="3" key="2">
    <citation type="submission" date="2018-05" db="EMBL/GenBank/DDBJ databases">
        <title>OgluRS3 (Oryza glumaepatula Reference Sequence Version 3).</title>
        <authorList>
            <person name="Zhang J."/>
            <person name="Kudrna D."/>
            <person name="Lee S."/>
            <person name="Talag J."/>
            <person name="Welchert J."/>
            <person name="Wing R.A."/>
        </authorList>
    </citation>
    <scope>NUCLEOTIDE SEQUENCE [LARGE SCALE GENOMIC DNA]</scope>
</reference>
<evidence type="ECO:0000256" key="2">
    <source>
        <dbReference type="SAM" id="SignalP"/>
    </source>
</evidence>
<organism evidence="3">
    <name type="scientific">Oryza glumipatula</name>
    <dbReference type="NCBI Taxonomy" id="40148"/>
    <lineage>
        <taxon>Eukaryota</taxon>
        <taxon>Viridiplantae</taxon>
        <taxon>Streptophyta</taxon>
        <taxon>Embryophyta</taxon>
        <taxon>Tracheophyta</taxon>
        <taxon>Spermatophyta</taxon>
        <taxon>Magnoliopsida</taxon>
        <taxon>Liliopsida</taxon>
        <taxon>Poales</taxon>
        <taxon>Poaceae</taxon>
        <taxon>BOP clade</taxon>
        <taxon>Oryzoideae</taxon>
        <taxon>Oryzeae</taxon>
        <taxon>Oryzinae</taxon>
        <taxon>Oryza</taxon>
    </lineage>
</organism>
<protein>
    <submittedName>
        <fullName evidence="3">Uncharacterized protein</fullName>
    </submittedName>
</protein>
<evidence type="ECO:0000256" key="1">
    <source>
        <dbReference type="SAM" id="MobiDB-lite"/>
    </source>
</evidence>
<dbReference type="EnsemblPlants" id="OGLUM06G13430.1">
    <property type="protein sequence ID" value="OGLUM06G13430.1"/>
    <property type="gene ID" value="OGLUM06G13430"/>
</dbReference>
<dbReference type="Proteomes" id="UP000026961">
    <property type="component" value="Chromosome 6"/>
</dbReference>
<reference evidence="3" key="1">
    <citation type="submission" date="2015-04" db="UniProtKB">
        <authorList>
            <consortium name="EnsemblPlants"/>
        </authorList>
    </citation>
    <scope>IDENTIFICATION</scope>
</reference>
<name>A0A0E0A8S5_9ORYZ</name>
<evidence type="ECO:0000313" key="3">
    <source>
        <dbReference type="EnsemblPlants" id="OGLUM06G13430.1"/>
    </source>
</evidence>
<feature type="chain" id="PRO_5002353195" evidence="2">
    <location>
        <begin position="27"/>
        <end position="81"/>
    </location>
</feature>
<keyword evidence="2" id="KW-0732">Signal</keyword>
<feature type="region of interest" description="Disordered" evidence="1">
    <location>
        <begin position="61"/>
        <end position="81"/>
    </location>
</feature>
<dbReference type="AlphaFoldDB" id="A0A0E0A8S5"/>
<sequence>MASKTMVVLFVVAASLLLLSQDVAFAARELADASGEASKGGDKKDDISISIGVTVGGTPVVTINTKPKHHGKTPSYGHSHP</sequence>
<accession>A0A0E0A8S5</accession>
<feature type="signal peptide" evidence="2">
    <location>
        <begin position="1"/>
        <end position="26"/>
    </location>
</feature>
<keyword evidence="4" id="KW-1185">Reference proteome</keyword>
<proteinExistence type="predicted"/>
<dbReference type="Gramene" id="OGLUM06G13430.1">
    <property type="protein sequence ID" value="OGLUM06G13430.1"/>
    <property type="gene ID" value="OGLUM06G13430"/>
</dbReference>
<evidence type="ECO:0000313" key="4">
    <source>
        <dbReference type="Proteomes" id="UP000026961"/>
    </source>
</evidence>
<dbReference type="HOGENOM" id="CLU_2726600_0_0_1"/>